<name>A0A9X1SHT6_9BACT</name>
<protein>
    <submittedName>
        <fullName evidence="2">Transporter</fullName>
    </submittedName>
</protein>
<organism evidence="2 3">
    <name type="scientific">Blastopirellula sediminis</name>
    <dbReference type="NCBI Taxonomy" id="2894196"/>
    <lineage>
        <taxon>Bacteria</taxon>
        <taxon>Pseudomonadati</taxon>
        <taxon>Planctomycetota</taxon>
        <taxon>Planctomycetia</taxon>
        <taxon>Pirellulales</taxon>
        <taxon>Pirellulaceae</taxon>
        <taxon>Blastopirellula</taxon>
    </lineage>
</organism>
<dbReference type="AlphaFoldDB" id="A0A9X1SHT6"/>
<dbReference type="InterPro" id="IPR025737">
    <property type="entry name" value="FApF"/>
</dbReference>
<sequence>MLVRHARTLIAVAIAAACLVAARSSECVAQEYFESPSPLTLTPPQVAPEVVDETFLNEEAWFNASQPPPVDLSWSQRLARMTAGRTQLEGGYSYLKGRGGSQHALPDMLLRYGWTDRLEIRLGWPGIVFTDGESHVLDPSFGVVYDMWGQDGYRPQMAIHVAAPLTMQGNPFAINSFQPVTEVLYSWQVGPRSTVSGSTGFALFNAGGDHYTQLQQSLSYDYILTDRIGTFVSWDMLSNHGSAYDTDQHMLGGGFSYLLNERWVLSWRTAFGVSESAPDFVNDLRFAYRF</sequence>
<feature type="signal peptide" evidence="1">
    <location>
        <begin position="1"/>
        <end position="29"/>
    </location>
</feature>
<accession>A0A9X1SHT6</accession>
<dbReference type="RefSeq" id="WP_230221621.1">
    <property type="nucleotide sequence ID" value="NZ_JAJKFT010000010.1"/>
</dbReference>
<comment type="caution">
    <text evidence="2">The sequence shown here is derived from an EMBL/GenBank/DDBJ whole genome shotgun (WGS) entry which is preliminary data.</text>
</comment>
<feature type="chain" id="PRO_5040974805" evidence="1">
    <location>
        <begin position="30"/>
        <end position="290"/>
    </location>
</feature>
<dbReference type="PROSITE" id="PS51257">
    <property type="entry name" value="PROKAR_LIPOPROTEIN"/>
    <property type="match status" value="1"/>
</dbReference>
<dbReference type="EMBL" id="JAJKFT010000010">
    <property type="protein sequence ID" value="MCC9630462.1"/>
    <property type="molecule type" value="Genomic_DNA"/>
</dbReference>
<evidence type="ECO:0000313" key="2">
    <source>
        <dbReference type="EMBL" id="MCC9630462.1"/>
    </source>
</evidence>
<dbReference type="Pfam" id="PF13557">
    <property type="entry name" value="Phenol_MetA_deg"/>
    <property type="match status" value="1"/>
</dbReference>
<reference evidence="2" key="1">
    <citation type="submission" date="2021-11" db="EMBL/GenBank/DDBJ databases">
        <title>Genome sequence.</title>
        <authorList>
            <person name="Sun Q."/>
        </authorList>
    </citation>
    <scope>NUCLEOTIDE SEQUENCE</scope>
    <source>
        <strain evidence="2">JC732</strain>
    </source>
</reference>
<gene>
    <name evidence="2" type="ORF">LOC68_18865</name>
</gene>
<evidence type="ECO:0000256" key="1">
    <source>
        <dbReference type="SAM" id="SignalP"/>
    </source>
</evidence>
<proteinExistence type="predicted"/>
<keyword evidence="1" id="KW-0732">Signal</keyword>
<evidence type="ECO:0000313" key="3">
    <source>
        <dbReference type="Proteomes" id="UP001139103"/>
    </source>
</evidence>
<dbReference type="Proteomes" id="UP001139103">
    <property type="component" value="Unassembled WGS sequence"/>
</dbReference>
<keyword evidence="3" id="KW-1185">Reference proteome</keyword>